<sequence length="94" mass="10696">MKKYEPYRNIRKGAVIFGLSLPLFALMMLSIIASLLVIIFSFSLGMIISAMLFNAFLYIGLNRTSRLLEFMQMTGAFPKMISNKKDSGIDYEKN</sequence>
<proteinExistence type="predicted"/>
<dbReference type="OrthoDB" id="1449306at2"/>
<evidence type="ECO:0000313" key="3">
    <source>
        <dbReference type="Proteomes" id="UP000051643"/>
    </source>
</evidence>
<reference evidence="2" key="1">
    <citation type="submission" date="2015-10" db="EMBL/GenBank/DDBJ databases">
        <title>Draft genome sequence of Salegentibacter mishustinae KCTC 12263.</title>
        <authorList>
            <person name="Lin W."/>
            <person name="Zheng Q."/>
        </authorList>
    </citation>
    <scope>NUCLEOTIDE SEQUENCE [LARGE SCALE GENOMIC DNA]</scope>
    <source>
        <strain evidence="2">KCTC 12263</strain>
    </source>
</reference>
<dbReference type="STRING" id="270918.APR42_07880"/>
<protein>
    <submittedName>
        <fullName evidence="2">Uncharacterized protein</fullName>
    </submittedName>
</protein>
<evidence type="ECO:0000256" key="1">
    <source>
        <dbReference type="SAM" id="Phobius"/>
    </source>
</evidence>
<dbReference type="RefSeq" id="WP_041579128.1">
    <property type="nucleotide sequence ID" value="NZ_BMWR01000001.1"/>
</dbReference>
<feature type="transmembrane region" description="Helical" evidence="1">
    <location>
        <begin position="38"/>
        <end position="61"/>
    </location>
</feature>
<accession>A0A0Q9ZH86</accession>
<dbReference type="EMBL" id="LKTP01000033">
    <property type="protein sequence ID" value="KRG28071.1"/>
    <property type="molecule type" value="Genomic_DNA"/>
</dbReference>
<name>A0A0Q9ZH86_9FLAO</name>
<keyword evidence="1" id="KW-0812">Transmembrane</keyword>
<keyword evidence="1" id="KW-1133">Transmembrane helix</keyword>
<evidence type="ECO:0000313" key="2">
    <source>
        <dbReference type="EMBL" id="KRG28071.1"/>
    </source>
</evidence>
<dbReference type="AlphaFoldDB" id="A0A0Q9ZH86"/>
<organism evidence="2 3">
    <name type="scientific">Salegentibacter mishustinae</name>
    <dbReference type="NCBI Taxonomy" id="270918"/>
    <lineage>
        <taxon>Bacteria</taxon>
        <taxon>Pseudomonadati</taxon>
        <taxon>Bacteroidota</taxon>
        <taxon>Flavobacteriia</taxon>
        <taxon>Flavobacteriales</taxon>
        <taxon>Flavobacteriaceae</taxon>
        <taxon>Salegentibacter</taxon>
    </lineage>
</organism>
<gene>
    <name evidence="2" type="ORF">APR42_07880</name>
</gene>
<keyword evidence="3" id="KW-1185">Reference proteome</keyword>
<feature type="transmembrane region" description="Helical" evidence="1">
    <location>
        <begin position="12"/>
        <end position="32"/>
    </location>
</feature>
<keyword evidence="1" id="KW-0472">Membrane</keyword>
<dbReference type="Proteomes" id="UP000051643">
    <property type="component" value="Unassembled WGS sequence"/>
</dbReference>
<comment type="caution">
    <text evidence="2">The sequence shown here is derived from an EMBL/GenBank/DDBJ whole genome shotgun (WGS) entry which is preliminary data.</text>
</comment>